<feature type="domain" description="Copper amine oxidase N2-terminal" evidence="12">
    <location>
        <begin position="66"/>
        <end position="146"/>
    </location>
</feature>
<evidence type="ECO:0000256" key="8">
    <source>
        <dbReference type="PIRSR" id="PIRSR600269-51"/>
    </source>
</evidence>
<evidence type="ECO:0000256" key="4">
    <source>
        <dbReference type="ARBA" id="ARBA00022772"/>
    </source>
</evidence>
<comment type="similarity">
    <text evidence="2 9">Belongs to the copper/topaquinone oxidase family.</text>
</comment>
<evidence type="ECO:0000256" key="6">
    <source>
        <dbReference type="ARBA" id="ARBA00023008"/>
    </source>
</evidence>
<keyword evidence="5 9" id="KW-0560">Oxidoreductase</keyword>
<dbReference type="SUPFAM" id="SSF49998">
    <property type="entry name" value="Amine oxidase catalytic domain"/>
    <property type="match status" value="1"/>
</dbReference>
<evidence type="ECO:0000256" key="7">
    <source>
        <dbReference type="PIRSR" id="PIRSR600269-50"/>
    </source>
</evidence>
<dbReference type="InterPro" id="IPR015328">
    <property type="entry name" value="DUF1965"/>
</dbReference>
<dbReference type="Pfam" id="PF02727">
    <property type="entry name" value="Cu_amine_oxidN2"/>
    <property type="match status" value="1"/>
</dbReference>
<feature type="active site" description="Proton acceptor" evidence="7">
    <location>
        <position position="394"/>
    </location>
</feature>
<dbReference type="Gene3D" id="2.70.98.20">
    <property type="entry name" value="Copper amine oxidase, catalytic domain"/>
    <property type="match status" value="1"/>
</dbReference>
<evidence type="ECO:0000259" key="11">
    <source>
        <dbReference type="Pfam" id="PF01179"/>
    </source>
</evidence>
<dbReference type="EC" id="1.4.3.-" evidence="9"/>
<comment type="PTM">
    <text evidence="8 9">Topaquinone (TPQ) is generated by copper-dependent autoxidation of a specific tyrosyl residue.</text>
</comment>
<dbReference type="SUPFAM" id="SSF54416">
    <property type="entry name" value="Amine oxidase N-terminal region"/>
    <property type="match status" value="2"/>
</dbReference>
<feature type="transmembrane region" description="Helical" evidence="10">
    <location>
        <begin position="7"/>
        <end position="29"/>
    </location>
</feature>
<dbReference type="InterPro" id="IPR015798">
    <property type="entry name" value="Cu_amine_oxidase_C"/>
</dbReference>
<comment type="cofactor">
    <cofactor evidence="9">
        <name>Cu cation</name>
        <dbReference type="ChEBI" id="CHEBI:23378"/>
    </cofactor>
    <text evidence="9">Contains 1 topaquinone per subunit.</text>
</comment>
<keyword evidence="4 7" id="KW-0801">TPQ</keyword>
<dbReference type="Pfam" id="PF09248">
    <property type="entry name" value="DUF1965"/>
    <property type="match status" value="1"/>
</dbReference>
<keyword evidence="10" id="KW-0812">Transmembrane</keyword>
<dbReference type="AlphaFoldDB" id="A0A8H8UIE4"/>
<dbReference type="PRINTS" id="PR00766">
    <property type="entry name" value="CUDAOXIDASE"/>
</dbReference>
<keyword evidence="6 9" id="KW-0186">Copper</keyword>
<sequence length="805" mass="90103">MASSAKVWIAISASAVFLWFAFLASAPFLRHVDSYLEFLASTREVSKTNHFQAPYKNVWADLNRQEADELMRFLFDSAELNLTEASHATSRDNKLMQLGVLQPNKTDILSYLNGSAGIPERWAHVVVSQGVTDDACIVNYMVGPLPPNALTEMKPLKYIFNSGRNHVANPVPDQEDIQMWIIGELQGVSDITQKILGTDAFAKTDGLDVRTGTISTEKTRIRMQVGSCRKVSILSSVSNLPLHANESRAYVVPEIVTRDPANWKMSQWYYNGLVYESASELREALKRPGFLLNPLNLNGPWTDTEDFREGPPGRELPPPTMIQPAGPRFKIDYHQNFVSWMGFEFFISTSQERGLSLHNIKFDGDTVIFEIGLQEALAHYAGDDPAQGALAFMDTLGNMGIYMRNLVPGYDCPAYATYLSASYHNGGAAITRKNSICVFEYTADHALRRHTSDEHVSISRNTYLVVRSVSTMGNYDFTVEYNFYLDGTIEVKLRASGFIWAAFHTPTSESAKQNEYGYRVHEALATSMHDHVLNFKADLDVAGTSNTFVRVGIEPTTVKYPWDEDATTPRNTMHLVERAVEKEAGIDWPANSGEMYVVMNDNSTNAWGEKRGYRITPGTGVANPSHLSILNSTALGKSAEWAYKDLWLVKQKDTEPRSAEPLNFYVPQDPLVDFGKFVDDDEVVDEDLLASESEIDAFRVIYFNLGSHHIPHSGDIPNTLMHTSASSVMFTPFNFHDGDASRCRVQGVKLELGDEGTQARYFGGRHLEGVHLKATDLEPDLLKYDTEAQIARNMSWIYNLIPRGN</sequence>
<accession>A0A8H8UIE4</accession>
<protein>
    <recommendedName>
        <fullName evidence="9">Amine oxidase</fullName>
        <ecNumber evidence="9">1.4.3.-</ecNumber>
    </recommendedName>
</protein>
<dbReference type="Proteomes" id="UP000443090">
    <property type="component" value="Unassembled WGS sequence"/>
</dbReference>
<keyword evidence="3 9" id="KW-0479">Metal-binding</keyword>
<feature type="active site" description="Schiff-base intermediate with substrate; via topaquinone" evidence="7">
    <location>
        <position position="475"/>
    </location>
</feature>
<feature type="domain" description="Copper amine oxidase catalytic" evidence="11">
    <location>
        <begin position="320"/>
        <end position="741"/>
    </location>
</feature>
<dbReference type="Pfam" id="PF01179">
    <property type="entry name" value="Cu_amine_oxid"/>
    <property type="match status" value="1"/>
</dbReference>
<evidence type="ECO:0000313" key="15">
    <source>
        <dbReference type="Proteomes" id="UP000443090"/>
    </source>
</evidence>
<dbReference type="EMBL" id="QGMI01000010">
    <property type="protein sequence ID" value="TVY49503.1"/>
    <property type="molecule type" value="Genomic_DNA"/>
</dbReference>
<evidence type="ECO:0000256" key="2">
    <source>
        <dbReference type="ARBA" id="ARBA00007983"/>
    </source>
</evidence>
<dbReference type="GO" id="GO:0008131">
    <property type="term" value="F:primary methylamine oxidase activity"/>
    <property type="evidence" value="ECO:0007669"/>
    <property type="project" value="InterPro"/>
</dbReference>
<dbReference type="GO" id="GO:0048038">
    <property type="term" value="F:quinone binding"/>
    <property type="evidence" value="ECO:0007669"/>
    <property type="project" value="InterPro"/>
</dbReference>
<dbReference type="PANTHER" id="PTHR10638">
    <property type="entry name" value="COPPER AMINE OXIDASE"/>
    <property type="match status" value="1"/>
</dbReference>
<dbReference type="GO" id="GO:0005886">
    <property type="term" value="C:plasma membrane"/>
    <property type="evidence" value="ECO:0007669"/>
    <property type="project" value="TreeGrafter"/>
</dbReference>
<keyword evidence="15" id="KW-1185">Reference proteome</keyword>
<comment type="cofactor">
    <cofactor evidence="1">
        <name>Cu cation</name>
        <dbReference type="ChEBI" id="CHEBI:23378"/>
    </cofactor>
</comment>
<dbReference type="GO" id="GO:0009308">
    <property type="term" value="P:amine metabolic process"/>
    <property type="evidence" value="ECO:0007669"/>
    <property type="project" value="UniProtKB-UniRule"/>
</dbReference>
<feature type="domain" description="DUF1965" evidence="13">
    <location>
        <begin position="250"/>
        <end position="305"/>
    </location>
</feature>
<evidence type="ECO:0000256" key="5">
    <source>
        <dbReference type="ARBA" id="ARBA00023002"/>
    </source>
</evidence>
<dbReference type="InterPro" id="IPR016182">
    <property type="entry name" value="Cu_amine_oxidase_N-reg"/>
</dbReference>
<dbReference type="InterPro" id="IPR015800">
    <property type="entry name" value="Cu_amine_oxidase_N2"/>
</dbReference>
<comment type="caution">
    <text evidence="14">The sequence shown here is derived from an EMBL/GenBank/DDBJ whole genome shotgun (WGS) entry which is preliminary data.</text>
</comment>
<feature type="modified residue" description="2',4',5'-topaquinone" evidence="8">
    <location>
        <position position="475"/>
    </location>
</feature>
<name>A0A8H8UIE4_9HELO</name>
<evidence type="ECO:0000313" key="14">
    <source>
        <dbReference type="EMBL" id="TVY49503.1"/>
    </source>
</evidence>
<keyword evidence="10" id="KW-1133">Transmembrane helix</keyword>
<evidence type="ECO:0000259" key="12">
    <source>
        <dbReference type="Pfam" id="PF02727"/>
    </source>
</evidence>
<dbReference type="PANTHER" id="PTHR10638:SF20">
    <property type="entry name" value="AMINE OXIDASE"/>
    <property type="match status" value="1"/>
</dbReference>
<gene>
    <name evidence="14" type="primary">Aoc3</name>
    <name evidence="14" type="ORF">LOCC1_G000317</name>
</gene>
<evidence type="ECO:0000256" key="1">
    <source>
        <dbReference type="ARBA" id="ARBA00001935"/>
    </source>
</evidence>
<proteinExistence type="inferred from homology"/>
<keyword evidence="10" id="KW-0472">Membrane</keyword>
<organism evidence="14 15">
    <name type="scientific">Lachnellula occidentalis</name>
    <dbReference type="NCBI Taxonomy" id="215460"/>
    <lineage>
        <taxon>Eukaryota</taxon>
        <taxon>Fungi</taxon>
        <taxon>Dikarya</taxon>
        <taxon>Ascomycota</taxon>
        <taxon>Pezizomycotina</taxon>
        <taxon>Leotiomycetes</taxon>
        <taxon>Helotiales</taxon>
        <taxon>Lachnaceae</taxon>
        <taxon>Lachnellula</taxon>
    </lineage>
</organism>
<dbReference type="Gene3D" id="3.10.450.40">
    <property type="match status" value="2"/>
</dbReference>
<dbReference type="InterPro" id="IPR000269">
    <property type="entry name" value="Cu_amine_oxidase"/>
</dbReference>
<evidence type="ECO:0000256" key="3">
    <source>
        <dbReference type="ARBA" id="ARBA00022723"/>
    </source>
</evidence>
<evidence type="ECO:0000256" key="10">
    <source>
        <dbReference type="SAM" id="Phobius"/>
    </source>
</evidence>
<dbReference type="OrthoDB" id="3341590at2759"/>
<reference evidence="14 15" key="1">
    <citation type="submission" date="2018-05" db="EMBL/GenBank/DDBJ databases">
        <title>Genome sequencing and assembly of the regulated plant pathogen Lachnellula willkommii and related sister species for the development of diagnostic species identification markers.</title>
        <authorList>
            <person name="Giroux E."/>
            <person name="Bilodeau G."/>
        </authorList>
    </citation>
    <scope>NUCLEOTIDE SEQUENCE [LARGE SCALE GENOMIC DNA]</scope>
    <source>
        <strain evidence="14 15">CBS 160.35</strain>
    </source>
</reference>
<evidence type="ECO:0000259" key="13">
    <source>
        <dbReference type="Pfam" id="PF09248"/>
    </source>
</evidence>
<evidence type="ECO:0000256" key="9">
    <source>
        <dbReference type="RuleBase" id="RU000672"/>
    </source>
</evidence>
<dbReference type="GO" id="GO:0005507">
    <property type="term" value="F:copper ion binding"/>
    <property type="evidence" value="ECO:0007669"/>
    <property type="project" value="InterPro"/>
</dbReference>
<dbReference type="InterPro" id="IPR036460">
    <property type="entry name" value="Cu_amine_oxidase_C_sf"/>
</dbReference>